<feature type="compositionally biased region" description="Polar residues" evidence="1">
    <location>
        <begin position="1123"/>
        <end position="1140"/>
    </location>
</feature>
<feature type="compositionally biased region" description="Polar residues" evidence="1">
    <location>
        <begin position="265"/>
        <end position="274"/>
    </location>
</feature>
<dbReference type="EMBL" id="JANBVN010000200">
    <property type="protein sequence ID" value="KAJ9133502.1"/>
    <property type="molecule type" value="Genomic_DNA"/>
</dbReference>
<feature type="region of interest" description="Disordered" evidence="1">
    <location>
        <begin position="569"/>
        <end position="620"/>
    </location>
</feature>
<feature type="compositionally biased region" description="Low complexity" evidence="1">
    <location>
        <begin position="570"/>
        <end position="587"/>
    </location>
</feature>
<feature type="region of interest" description="Disordered" evidence="1">
    <location>
        <begin position="514"/>
        <end position="535"/>
    </location>
</feature>
<evidence type="ECO:0000256" key="1">
    <source>
        <dbReference type="SAM" id="MobiDB-lite"/>
    </source>
</evidence>
<sequence length="1214" mass="131106">MGNTQSSIEAAPRKSNHKLSKPRIGNPATAGLLSPNGLSSSTLRFSPSPITDKALPREPVLLPSSPVPTTSVTPLDVAAEPPETTAAGDMVETPGLQKKESRRRSLFRSLSYQKAASSFSKSVSNSTRRTSSVGPSTRQPPAADELGRAQSMTAGVTHIAYYAAPSAENWSSRSSMGSRRTSWNYDMNSYEAKRLLNLIEEPAFEHGASTSERNTVVSEATWKSSNPTNPPQAASTPISRANSDLSLYTPVRRRSIIQTPGVATRTRTMTNSAPRPNFRHSHPPTPSMSRQQSFESIRSGVISMPPRILDPNSMPRVVTPSELEYQSIGAFKLGSLRITNGAASPLSPELEKKGKVVGPSASVTRERTDYFSATPVGQSETVEPLDDTQQTAIVAPQPRASSLSPIAASFMEAEAASNPAALVHNAPPQVVETPQEFLAEISFTPFSLTNSRPISPELQTTSKHTAIEDDLFEIEGTLEYSTLEVLDVRLDLNAKSQAAGSHLDSIRSVTRTDSGFVSAGSPSSEVPLKPLTKADSGYSSNVSLRSFTTSKSHAAEHDFIQLLDKHACVSRSGSGPSTSSEQQPQTPVRVSSERPAHPSREPPPPPVPPKDAGATSPSRLSGASAFNKAIAGLKEARLSSSASSGKSRHTPSPINSMRSNATVPKSPESMPRTPKSAHSDVSTSALSIGSGSNRPSKLQRLISGARRSSHGPPMVHATHALDKSVIPSIPQEVETKLHEHTGLFPMTTKRLALKPQQSKDTLKTIFSVGSMEISLDAMNPRTETASSALTDDVAEHDESHARQLVHSVQHSLAHAASHIIPRKPVNRRPMPVPRVSAVPSERRSTQGAGSDMILAAEAELTSYMSISSSLGNNPYDAAAQAMGEKSNGLQPPRAMAGRTMSLTASVERNLYMNVRKMPSASSLVDKQGIALPSPLLPREPIAVQPKKTKTPPPVSMMTRPNSSLRVPRSLRRHQSAQSLSRQSSRESIRSYPAAEPVQPSLSRRNSRDHVQSYPSYQQAPPQPTFSPPPIPPMDPRRRSMSLRSQNHPQGLAAPYRASNWDPQAQNGLSRRSSMSSMDGGSRNNSFSSSRSQQGLQLQRPSSTQPQPRGRPSQSLRHRASYDGYSNQMSRGHPPSMSNGYTAPAPKPVIDPRWNSNRQPATPKQDQYGVYPPYVPRGGHHRNRSMGNHGYPVQAPYRVLHSYNSPAYRNVPIWG</sequence>
<feature type="region of interest" description="Disordered" evidence="1">
    <location>
        <begin position="636"/>
        <end position="696"/>
    </location>
</feature>
<feature type="compositionally biased region" description="Polar residues" evidence="1">
    <location>
        <begin position="650"/>
        <end position="663"/>
    </location>
</feature>
<feature type="compositionally biased region" description="Low complexity" evidence="1">
    <location>
        <begin position="107"/>
        <end position="133"/>
    </location>
</feature>
<reference evidence="2" key="1">
    <citation type="submission" date="2022-07" db="EMBL/GenBank/DDBJ databases">
        <title>Fungi with potential for degradation of polypropylene.</title>
        <authorList>
            <person name="Gostincar C."/>
        </authorList>
    </citation>
    <scope>NUCLEOTIDE SEQUENCE</scope>
    <source>
        <strain evidence="2">EXF-13287</strain>
    </source>
</reference>
<dbReference type="Proteomes" id="UP001174691">
    <property type="component" value="Unassembled WGS sequence"/>
</dbReference>
<feature type="compositionally biased region" description="Polar residues" evidence="1">
    <location>
        <begin position="1103"/>
        <end position="1114"/>
    </location>
</feature>
<feature type="region of interest" description="Disordered" evidence="1">
    <location>
        <begin position="933"/>
        <end position="1169"/>
    </location>
</feature>
<feature type="compositionally biased region" description="Low complexity" evidence="1">
    <location>
        <begin position="1066"/>
        <end position="1102"/>
    </location>
</feature>
<gene>
    <name evidence="2" type="ORF">NKR19_g9021</name>
</gene>
<comment type="caution">
    <text evidence="2">The sequence shown here is derived from an EMBL/GenBank/DDBJ whole genome shotgun (WGS) entry which is preliminary data.</text>
</comment>
<feature type="compositionally biased region" description="Polar residues" evidence="1">
    <location>
        <begin position="1153"/>
        <end position="1164"/>
    </location>
</feature>
<feature type="compositionally biased region" description="Pro residues" evidence="1">
    <location>
        <begin position="1020"/>
        <end position="1033"/>
    </location>
</feature>
<proteinExistence type="predicted"/>
<feature type="compositionally biased region" description="Low complexity" evidence="1">
    <location>
        <begin position="59"/>
        <end position="75"/>
    </location>
</feature>
<feature type="compositionally biased region" description="Polar residues" evidence="1">
    <location>
        <begin position="36"/>
        <end position="49"/>
    </location>
</feature>
<feature type="region of interest" description="Disordered" evidence="1">
    <location>
        <begin position="1"/>
        <end position="144"/>
    </location>
</feature>
<organism evidence="2 3">
    <name type="scientific">Coniochaeta hoffmannii</name>
    <dbReference type="NCBI Taxonomy" id="91930"/>
    <lineage>
        <taxon>Eukaryota</taxon>
        <taxon>Fungi</taxon>
        <taxon>Dikarya</taxon>
        <taxon>Ascomycota</taxon>
        <taxon>Pezizomycotina</taxon>
        <taxon>Sordariomycetes</taxon>
        <taxon>Sordariomycetidae</taxon>
        <taxon>Coniochaetales</taxon>
        <taxon>Coniochaetaceae</taxon>
        <taxon>Coniochaeta</taxon>
    </lineage>
</organism>
<dbReference type="AlphaFoldDB" id="A0AA38RC32"/>
<feature type="region of interest" description="Disordered" evidence="1">
    <location>
        <begin position="220"/>
        <end position="241"/>
    </location>
</feature>
<evidence type="ECO:0000313" key="2">
    <source>
        <dbReference type="EMBL" id="KAJ9133502.1"/>
    </source>
</evidence>
<evidence type="ECO:0000313" key="3">
    <source>
        <dbReference type="Proteomes" id="UP001174691"/>
    </source>
</evidence>
<feature type="compositionally biased region" description="Polar residues" evidence="1">
    <location>
        <begin position="514"/>
        <end position="524"/>
    </location>
</feature>
<feature type="region of interest" description="Disordered" evidence="1">
    <location>
        <begin position="806"/>
        <end position="849"/>
    </location>
</feature>
<feature type="region of interest" description="Disordered" evidence="1">
    <location>
        <begin position="262"/>
        <end position="290"/>
    </location>
</feature>
<feature type="compositionally biased region" description="Basic and acidic residues" evidence="1">
    <location>
        <begin position="591"/>
        <end position="600"/>
    </location>
</feature>
<feature type="compositionally biased region" description="Polar residues" evidence="1">
    <location>
        <begin position="679"/>
        <end position="696"/>
    </location>
</feature>
<keyword evidence="3" id="KW-1185">Reference proteome</keyword>
<name>A0AA38RC32_9PEZI</name>
<accession>A0AA38RC32</accession>
<protein>
    <submittedName>
        <fullName evidence="2">Proteophosphoglycan ppg4</fullName>
    </submittedName>
</protein>